<comment type="caution">
    <text evidence="5">The sequence shown here is derived from an EMBL/GenBank/DDBJ whole genome shotgun (WGS) entry which is preliminary data.</text>
</comment>
<sequence>METDEKNAIWRVITTDLRAAILDGRYPPGGALPSEPELVRKYDVSRPTVRKAIDTLVSEGLAYVMRGRGSFVRPMPERRAIVITDRKRPDLAAPGNHPDVQEFGWDLAMRDADPDAPLFTDEKISANRDTAIILGVRPGHPVIHRHSMWHRGHSAVIHGASARLEINSYTNADMLPDWDNPKRHDQYRKRAGFFYQSLIREHGPIRWMTLTTARIAYEDERTLLAMDYAEALLIIRRTMAHANGRPIEVTEVKASANRYEIGYHAELADEPTIDLTPQELRDNGIDLVI</sequence>
<dbReference type="GO" id="GO:0003700">
    <property type="term" value="F:DNA-binding transcription factor activity"/>
    <property type="evidence" value="ECO:0007669"/>
    <property type="project" value="InterPro"/>
</dbReference>
<keyword evidence="2" id="KW-0238">DNA-binding</keyword>
<gene>
    <name evidence="5" type="ORF">Psi02_42440</name>
</gene>
<keyword evidence="6" id="KW-1185">Reference proteome</keyword>
<dbReference type="InterPro" id="IPR011663">
    <property type="entry name" value="UTRA"/>
</dbReference>
<dbReference type="PROSITE" id="PS50949">
    <property type="entry name" value="HTH_GNTR"/>
    <property type="match status" value="1"/>
</dbReference>
<dbReference type="CDD" id="cd07377">
    <property type="entry name" value="WHTH_GntR"/>
    <property type="match status" value="1"/>
</dbReference>
<dbReference type="Gene3D" id="3.40.1410.10">
    <property type="entry name" value="Chorismate lyase-like"/>
    <property type="match status" value="1"/>
</dbReference>
<dbReference type="PANTHER" id="PTHR44846">
    <property type="entry name" value="MANNOSYL-D-GLYCERATE TRANSPORT/METABOLISM SYSTEM REPRESSOR MNGR-RELATED"/>
    <property type="match status" value="1"/>
</dbReference>
<dbReference type="InterPro" id="IPR028978">
    <property type="entry name" value="Chorismate_lyase_/UTRA_dom_sf"/>
</dbReference>
<dbReference type="Pfam" id="PF07702">
    <property type="entry name" value="UTRA"/>
    <property type="match status" value="1"/>
</dbReference>
<dbReference type="InterPro" id="IPR036390">
    <property type="entry name" value="WH_DNA-bd_sf"/>
</dbReference>
<evidence type="ECO:0000256" key="1">
    <source>
        <dbReference type="ARBA" id="ARBA00023015"/>
    </source>
</evidence>
<feature type="domain" description="HTH gntR-type" evidence="4">
    <location>
        <begin position="7"/>
        <end position="75"/>
    </location>
</feature>
<evidence type="ECO:0000313" key="5">
    <source>
        <dbReference type="EMBL" id="GII47820.1"/>
    </source>
</evidence>
<name>A0A8J3V0N0_9ACTN</name>
<dbReference type="PRINTS" id="PR00035">
    <property type="entry name" value="HTHGNTR"/>
</dbReference>
<evidence type="ECO:0000256" key="3">
    <source>
        <dbReference type="ARBA" id="ARBA00023163"/>
    </source>
</evidence>
<dbReference type="GO" id="GO:0045892">
    <property type="term" value="P:negative regulation of DNA-templated transcription"/>
    <property type="evidence" value="ECO:0007669"/>
    <property type="project" value="TreeGrafter"/>
</dbReference>
<evidence type="ECO:0000256" key="2">
    <source>
        <dbReference type="ARBA" id="ARBA00023125"/>
    </source>
</evidence>
<reference evidence="5" key="1">
    <citation type="submission" date="2021-01" db="EMBL/GenBank/DDBJ databases">
        <title>Whole genome shotgun sequence of Planotetraspora silvatica NBRC 100141.</title>
        <authorList>
            <person name="Komaki H."/>
            <person name="Tamura T."/>
        </authorList>
    </citation>
    <scope>NUCLEOTIDE SEQUENCE</scope>
    <source>
        <strain evidence="5">NBRC 100141</strain>
    </source>
</reference>
<dbReference type="SMART" id="SM00345">
    <property type="entry name" value="HTH_GNTR"/>
    <property type="match status" value="1"/>
</dbReference>
<dbReference type="RefSeq" id="WP_203976671.1">
    <property type="nucleotide sequence ID" value="NZ_BAAAKY010000027.1"/>
</dbReference>
<accession>A0A8J3V0N0</accession>
<proteinExistence type="predicted"/>
<protein>
    <recommendedName>
        <fullName evidence="4">HTH gntR-type domain-containing protein</fullName>
    </recommendedName>
</protein>
<dbReference type="Proteomes" id="UP000644610">
    <property type="component" value="Unassembled WGS sequence"/>
</dbReference>
<dbReference type="Gene3D" id="1.10.10.10">
    <property type="entry name" value="Winged helix-like DNA-binding domain superfamily/Winged helix DNA-binding domain"/>
    <property type="match status" value="1"/>
</dbReference>
<dbReference type="EMBL" id="BOOQ01000027">
    <property type="protein sequence ID" value="GII47820.1"/>
    <property type="molecule type" value="Genomic_DNA"/>
</dbReference>
<organism evidence="5 6">
    <name type="scientific">Planotetraspora silvatica</name>
    <dbReference type="NCBI Taxonomy" id="234614"/>
    <lineage>
        <taxon>Bacteria</taxon>
        <taxon>Bacillati</taxon>
        <taxon>Actinomycetota</taxon>
        <taxon>Actinomycetes</taxon>
        <taxon>Streptosporangiales</taxon>
        <taxon>Streptosporangiaceae</taxon>
        <taxon>Planotetraspora</taxon>
    </lineage>
</organism>
<dbReference type="InterPro" id="IPR000524">
    <property type="entry name" value="Tscrpt_reg_HTH_GntR"/>
</dbReference>
<evidence type="ECO:0000313" key="6">
    <source>
        <dbReference type="Proteomes" id="UP000644610"/>
    </source>
</evidence>
<dbReference type="SUPFAM" id="SSF46785">
    <property type="entry name" value="Winged helix' DNA-binding domain"/>
    <property type="match status" value="1"/>
</dbReference>
<dbReference type="PANTHER" id="PTHR44846:SF17">
    <property type="entry name" value="GNTR-FAMILY TRANSCRIPTIONAL REGULATOR"/>
    <property type="match status" value="1"/>
</dbReference>
<dbReference type="SUPFAM" id="SSF64288">
    <property type="entry name" value="Chorismate lyase-like"/>
    <property type="match status" value="1"/>
</dbReference>
<dbReference type="Pfam" id="PF00392">
    <property type="entry name" value="GntR"/>
    <property type="match status" value="1"/>
</dbReference>
<keyword evidence="3" id="KW-0804">Transcription</keyword>
<dbReference type="InterPro" id="IPR050679">
    <property type="entry name" value="Bact_HTH_transcr_reg"/>
</dbReference>
<dbReference type="GO" id="GO:0003677">
    <property type="term" value="F:DNA binding"/>
    <property type="evidence" value="ECO:0007669"/>
    <property type="project" value="UniProtKB-KW"/>
</dbReference>
<dbReference type="InterPro" id="IPR036388">
    <property type="entry name" value="WH-like_DNA-bd_sf"/>
</dbReference>
<evidence type="ECO:0000259" key="4">
    <source>
        <dbReference type="PROSITE" id="PS50949"/>
    </source>
</evidence>
<dbReference type="AlphaFoldDB" id="A0A8J3V0N0"/>
<keyword evidence="1" id="KW-0805">Transcription regulation</keyword>